<dbReference type="Pfam" id="PF09794">
    <property type="entry name" value="Avl9"/>
    <property type="match status" value="1"/>
</dbReference>
<name>A0A915C096_PARUN</name>
<feature type="domain" description="UDENN" evidence="3">
    <location>
        <begin position="36"/>
        <end position="552"/>
    </location>
</feature>
<keyword evidence="4" id="KW-1185">Reference proteome</keyword>
<dbReference type="Proteomes" id="UP000887569">
    <property type="component" value="Unplaced"/>
</dbReference>
<reference evidence="5 6" key="1">
    <citation type="submission" date="2022-11" db="UniProtKB">
        <authorList>
            <consortium name="WormBaseParasite"/>
        </authorList>
    </citation>
    <scope>IDENTIFICATION</scope>
</reference>
<protein>
    <submittedName>
        <fullName evidence="5 6">UDENN domain-containing protein</fullName>
    </submittedName>
</protein>
<evidence type="ECO:0000313" key="5">
    <source>
        <dbReference type="WBParaSite" id="PgR075_g036_t03"/>
    </source>
</evidence>
<evidence type="ECO:0000313" key="4">
    <source>
        <dbReference type="Proteomes" id="UP000887569"/>
    </source>
</evidence>
<dbReference type="InterPro" id="IPR018307">
    <property type="entry name" value="ABL9/DENND6_dom"/>
</dbReference>
<dbReference type="WBParaSite" id="PgR075_g036_t04">
    <property type="protein sequence ID" value="PgR075_g036_t04"/>
    <property type="gene ID" value="PgR075_g036"/>
</dbReference>
<dbReference type="WBParaSite" id="PgR075_g036_t03">
    <property type="protein sequence ID" value="PgR075_g036_t03"/>
    <property type="gene ID" value="PgR075_g036"/>
</dbReference>
<organism evidence="4 6">
    <name type="scientific">Parascaris univalens</name>
    <name type="common">Nematode worm</name>
    <dbReference type="NCBI Taxonomy" id="6257"/>
    <lineage>
        <taxon>Eukaryota</taxon>
        <taxon>Metazoa</taxon>
        <taxon>Ecdysozoa</taxon>
        <taxon>Nematoda</taxon>
        <taxon>Chromadorea</taxon>
        <taxon>Rhabditida</taxon>
        <taxon>Spirurina</taxon>
        <taxon>Ascaridomorpha</taxon>
        <taxon>Ascaridoidea</taxon>
        <taxon>Ascarididae</taxon>
        <taxon>Parascaris</taxon>
    </lineage>
</organism>
<evidence type="ECO:0000256" key="2">
    <source>
        <dbReference type="SAM" id="MobiDB-lite"/>
    </source>
</evidence>
<dbReference type="PANTHER" id="PTHR31017">
    <property type="entry name" value="LATE SECRETORY PATHWAY PROTEIN AVL9-RELATED"/>
    <property type="match status" value="1"/>
</dbReference>
<feature type="region of interest" description="Disordered" evidence="2">
    <location>
        <begin position="303"/>
        <end position="365"/>
    </location>
</feature>
<feature type="compositionally biased region" description="Basic and acidic residues" evidence="2">
    <location>
        <begin position="327"/>
        <end position="349"/>
    </location>
</feature>
<evidence type="ECO:0000313" key="6">
    <source>
        <dbReference type="WBParaSite" id="PgR075_g036_t04"/>
    </source>
</evidence>
<proteinExistence type="inferred from homology"/>
<dbReference type="InterPro" id="IPR037516">
    <property type="entry name" value="Tripartite_DENN"/>
</dbReference>
<accession>A0A915C096</accession>
<dbReference type="PANTHER" id="PTHR31017:SF1">
    <property type="entry name" value="LATE SECRETORY PATHWAY PROTEIN AVL9 HOMOLOG"/>
    <property type="match status" value="1"/>
</dbReference>
<dbReference type="GO" id="GO:0005737">
    <property type="term" value="C:cytoplasm"/>
    <property type="evidence" value="ECO:0007669"/>
    <property type="project" value="TreeGrafter"/>
</dbReference>
<dbReference type="AlphaFoldDB" id="A0A915C096"/>
<sequence length="638" mass="71817">FESVERPRCWWTESSNSKENPIRLFSILHMGHPVILHVAVIGFHHKKGCQVEFSYPSMSDANGEIPIAWQNLPSLALPDGAHNVDQDVIYFLLPSLENPNRAVFGISCYRQMSAEDLLNRSTDVTRSSVQKSVCVLTRLPLFGILTAKLQLITQAYFNERDFAKVDVLSQMYNNLCEMFMPEAIDEQAAAMDIPVRSLVTSFKHRLLALFKLVLLERKVVFYIFPVHRLSEIIIALISLFPRLLEEGLFQAAAYSKLPITAHIDGVSESEIDLELESDRKEDHLEEAKVCIKEENKTLVQGSLKEFDGHPPDPAPQPSSSRSAESIGSRRERSDEVKSKQKMEAGRMSDVEECIGETDTERRNRPSAEMAFEAVDEKTSSRKLTCTLNTDSYGFPLSIFTKGSLFHPYLSISYLDMIRSDSTRAYCIGATNALFIQRRDSIDVIVTMNDEGEGDVDIVNPELRRALSLTAADLRFADFITKGVDANAQSANWEGGDEWVRLQMRAYLLSLMATVRADLREPLSDFNEVFVDEWKLTNNYRIWSSGHYPDLPSAVPGHPFAGGLGVSDVLLRVEHSMGGSEGGRRVVSAVTSTVRTNIDTGEVRSELDIVTTEFLVEVLMRAVLFYISDYSTKRFHKFQ</sequence>
<evidence type="ECO:0000259" key="3">
    <source>
        <dbReference type="PROSITE" id="PS50211"/>
    </source>
</evidence>
<comment type="similarity">
    <text evidence="1">Belongs to the AVL9 family.</text>
</comment>
<dbReference type="PROSITE" id="PS50211">
    <property type="entry name" value="DENN"/>
    <property type="match status" value="1"/>
</dbReference>
<dbReference type="InterPro" id="IPR051731">
    <property type="entry name" value="DENND11/AVL9_GEFs"/>
</dbReference>
<evidence type="ECO:0000256" key="1">
    <source>
        <dbReference type="ARBA" id="ARBA00038178"/>
    </source>
</evidence>